<organism evidence="2 3">
    <name type="scientific">Brachionus plicatilis</name>
    <name type="common">Marine rotifer</name>
    <name type="synonym">Brachionus muelleri</name>
    <dbReference type="NCBI Taxonomy" id="10195"/>
    <lineage>
        <taxon>Eukaryota</taxon>
        <taxon>Metazoa</taxon>
        <taxon>Spiralia</taxon>
        <taxon>Gnathifera</taxon>
        <taxon>Rotifera</taxon>
        <taxon>Eurotatoria</taxon>
        <taxon>Monogononta</taxon>
        <taxon>Pseudotrocha</taxon>
        <taxon>Ploima</taxon>
        <taxon>Brachionidae</taxon>
        <taxon>Brachionus</taxon>
    </lineage>
</organism>
<sequence>MRCYKQSSDFDQLKSPIVKIKQQILSQVQTLLFLKLYLQTYIFVAIIDIFAVPGCYCGGLSKSRLDFDFMTLTFDHQCNKL</sequence>
<protein>
    <submittedName>
        <fullName evidence="2">Uncharacterized protein</fullName>
    </submittedName>
</protein>
<gene>
    <name evidence="2" type="ORF">BpHYR1_024582</name>
</gene>
<name>A0A3M7R064_BRAPC</name>
<evidence type="ECO:0000256" key="1">
    <source>
        <dbReference type="SAM" id="Phobius"/>
    </source>
</evidence>
<proteinExistence type="predicted"/>
<evidence type="ECO:0000313" key="2">
    <source>
        <dbReference type="EMBL" id="RNA16946.1"/>
    </source>
</evidence>
<dbReference type="Proteomes" id="UP000276133">
    <property type="component" value="Unassembled WGS sequence"/>
</dbReference>
<keyword evidence="1" id="KW-0812">Transmembrane</keyword>
<dbReference type="AlphaFoldDB" id="A0A3M7R064"/>
<keyword evidence="3" id="KW-1185">Reference proteome</keyword>
<dbReference type="EMBL" id="REGN01004581">
    <property type="protein sequence ID" value="RNA16946.1"/>
    <property type="molecule type" value="Genomic_DNA"/>
</dbReference>
<comment type="caution">
    <text evidence="2">The sequence shown here is derived from an EMBL/GenBank/DDBJ whole genome shotgun (WGS) entry which is preliminary data.</text>
</comment>
<accession>A0A3M7R064</accession>
<keyword evidence="1" id="KW-0472">Membrane</keyword>
<evidence type="ECO:0000313" key="3">
    <source>
        <dbReference type="Proteomes" id="UP000276133"/>
    </source>
</evidence>
<reference evidence="2 3" key="1">
    <citation type="journal article" date="2018" name="Sci. Rep.">
        <title>Genomic signatures of local adaptation to the degree of environmental predictability in rotifers.</title>
        <authorList>
            <person name="Franch-Gras L."/>
            <person name="Hahn C."/>
            <person name="Garcia-Roger E.M."/>
            <person name="Carmona M.J."/>
            <person name="Serra M."/>
            <person name="Gomez A."/>
        </authorList>
    </citation>
    <scope>NUCLEOTIDE SEQUENCE [LARGE SCALE GENOMIC DNA]</scope>
    <source>
        <strain evidence="2">HYR1</strain>
    </source>
</reference>
<keyword evidence="1" id="KW-1133">Transmembrane helix</keyword>
<feature type="transmembrane region" description="Helical" evidence="1">
    <location>
        <begin position="41"/>
        <end position="60"/>
    </location>
</feature>